<dbReference type="RefSeq" id="WP_273437834.1">
    <property type="nucleotide sequence ID" value="NZ_PKUN01000002.1"/>
</dbReference>
<accession>A0A2N6D0P6</accession>
<gene>
    <name evidence="3" type="ORF">C0630_03565</name>
</gene>
<evidence type="ECO:0000259" key="2">
    <source>
        <dbReference type="Pfam" id="PF00850"/>
    </source>
</evidence>
<proteinExistence type="inferred from homology"/>
<dbReference type="Proteomes" id="UP000235015">
    <property type="component" value="Unassembled WGS sequence"/>
</dbReference>
<feature type="domain" description="Histone deacetylase" evidence="2">
    <location>
        <begin position="18"/>
        <end position="306"/>
    </location>
</feature>
<organism evidence="3 4">
    <name type="scientific">Sedimenticola selenatireducens</name>
    <dbReference type="NCBI Taxonomy" id="191960"/>
    <lineage>
        <taxon>Bacteria</taxon>
        <taxon>Pseudomonadati</taxon>
        <taxon>Pseudomonadota</taxon>
        <taxon>Gammaproteobacteria</taxon>
        <taxon>Chromatiales</taxon>
        <taxon>Sedimenticolaceae</taxon>
        <taxon>Sedimenticola</taxon>
    </lineage>
</organism>
<comment type="similarity">
    <text evidence="1">Belongs to the histone deacetylase family.</text>
</comment>
<dbReference type="PRINTS" id="PR01270">
    <property type="entry name" value="HDASUPER"/>
</dbReference>
<dbReference type="InterPro" id="IPR023696">
    <property type="entry name" value="Ureohydrolase_dom_sf"/>
</dbReference>
<reference evidence="3 4" key="1">
    <citation type="submission" date="2017-11" db="EMBL/GenBank/DDBJ databases">
        <title>Genome-resolved metagenomics identifies genetic mobility, metabolic interactions, and unexpected diversity in perchlorate-reducing communities.</title>
        <authorList>
            <person name="Barnum T.P."/>
            <person name="Figueroa I.A."/>
            <person name="Carlstrom C.I."/>
            <person name="Lucas L.N."/>
            <person name="Engelbrektson A.L."/>
            <person name="Coates J.D."/>
        </authorList>
    </citation>
    <scope>NUCLEOTIDE SEQUENCE [LARGE SCALE GENOMIC DNA]</scope>
    <source>
        <strain evidence="3">BM301</strain>
    </source>
</reference>
<dbReference type="Pfam" id="PF00850">
    <property type="entry name" value="Hist_deacetyl"/>
    <property type="match status" value="1"/>
</dbReference>
<sequence length="318" mass="34748">MLVYAGEALARYGFGEGHPLGPDRFNAFWQAFQRSALLKLSTVKAPVQGTAEDARLFHSAEYVHRVQQLSDLGVGMLDMDTPVFPGIFETALVVVCSVLDAVNEIMSEHASQAFVPIAGLHHASRTSSAGFCVFNDCGIAIEALRRRHRIHRILYIDIDAHHADGVFYAFEQDPDLLFIDVHEDGRYLYPGTGSATECGSGPARGTKLNIPMPPGATDEIFFNYWPKIAEFMEKHPPEFIILQCGADSLAGDPITHLQFSPEVHYQTAKRIGEYARTVCNGRVLALGGGGYNRANIATAWLQTIRGLLTGTAENSPGS</sequence>
<dbReference type="STRING" id="1111735.GCA_000428045_01357"/>
<dbReference type="InterPro" id="IPR037138">
    <property type="entry name" value="His_deacetylse_dom_sf"/>
</dbReference>
<dbReference type="GO" id="GO:0040029">
    <property type="term" value="P:epigenetic regulation of gene expression"/>
    <property type="evidence" value="ECO:0007669"/>
    <property type="project" value="TreeGrafter"/>
</dbReference>
<dbReference type="InterPro" id="IPR023801">
    <property type="entry name" value="His_deacetylse_dom"/>
</dbReference>
<dbReference type="InterPro" id="IPR000286">
    <property type="entry name" value="HDACs"/>
</dbReference>
<dbReference type="SUPFAM" id="SSF52768">
    <property type="entry name" value="Arginase/deacetylase"/>
    <property type="match status" value="1"/>
</dbReference>
<name>A0A2N6D0P6_9GAMM</name>
<evidence type="ECO:0000313" key="3">
    <source>
        <dbReference type="EMBL" id="PLX63237.1"/>
    </source>
</evidence>
<dbReference type="Gene3D" id="3.40.800.20">
    <property type="entry name" value="Histone deacetylase domain"/>
    <property type="match status" value="1"/>
</dbReference>
<dbReference type="AlphaFoldDB" id="A0A2N6D0P6"/>
<protein>
    <submittedName>
        <fullName evidence="3">Acetoin utilization protein AcuC</fullName>
    </submittedName>
</protein>
<comment type="caution">
    <text evidence="3">The sequence shown here is derived from an EMBL/GenBank/DDBJ whole genome shotgun (WGS) entry which is preliminary data.</text>
</comment>
<dbReference type="PANTHER" id="PTHR10625">
    <property type="entry name" value="HISTONE DEACETYLASE HDAC1-RELATED"/>
    <property type="match status" value="1"/>
</dbReference>
<dbReference type="EMBL" id="PKUN01000002">
    <property type="protein sequence ID" value="PLX63237.1"/>
    <property type="molecule type" value="Genomic_DNA"/>
</dbReference>
<dbReference type="PANTHER" id="PTHR10625:SF10">
    <property type="entry name" value="HISTONE DEACETYLASE HDAC1"/>
    <property type="match status" value="1"/>
</dbReference>
<dbReference type="GO" id="GO:0004407">
    <property type="term" value="F:histone deacetylase activity"/>
    <property type="evidence" value="ECO:0007669"/>
    <property type="project" value="TreeGrafter"/>
</dbReference>
<evidence type="ECO:0000256" key="1">
    <source>
        <dbReference type="ARBA" id="ARBA00005947"/>
    </source>
</evidence>
<evidence type="ECO:0000313" key="4">
    <source>
        <dbReference type="Proteomes" id="UP000235015"/>
    </source>
</evidence>